<dbReference type="EMBL" id="CP074132">
    <property type="protein sequence ID" value="QUX26753.1"/>
    <property type="molecule type" value="Genomic_DNA"/>
</dbReference>
<dbReference type="Proteomes" id="UP000678016">
    <property type="component" value="Chromosome"/>
</dbReference>
<gene>
    <name evidence="1" type="ORF">KGD83_15290</name>
</gene>
<protein>
    <recommendedName>
        <fullName evidence="3">SMI1/KNR4 family protein</fullName>
    </recommendedName>
</protein>
<sequence>MTTTALHYRDGAWAPGPDPVEEACATQTVEEDWTDCVARAGFDNHPFAEYGGPCAFSYAHLFVGDDGRTFFMHIANDRFEQHLYFHSVVDALDHMARWAPAFALQRDDPELAAPDVRAASTIPSFAGDFDEEELTKLRQAPHP</sequence>
<accession>A0ABX8C2E5</accession>
<organism evidence="1 2">
    <name type="scientific">Nocardiopsis akebiae</name>
    <dbReference type="NCBI Taxonomy" id="2831968"/>
    <lineage>
        <taxon>Bacteria</taxon>
        <taxon>Bacillati</taxon>
        <taxon>Actinomycetota</taxon>
        <taxon>Actinomycetes</taxon>
        <taxon>Streptosporangiales</taxon>
        <taxon>Nocardiopsidaceae</taxon>
        <taxon>Nocardiopsis</taxon>
    </lineage>
</organism>
<reference evidence="2" key="1">
    <citation type="submission" date="2021-05" db="EMBL/GenBank/DDBJ databases">
        <title>Direct Submission.</title>
        <authorList>
            <person name="Li K."/>
            <person name="Gao J."/>
        </authorList>
    </citation>
    <scope>NUCLEOTIDE SEQUENCE [LARGE SCALE GENOMIC DNA]</scope>
    <source>
        <strain evidence="2">HDS12</strain>
    </source>
</reference>
<dbReference type="RefSeq" id="WP_212639854.1">
    <property type="nucleotide sequence ID" value="NZ_CP074132.1"/>
</dbReference>
<evidence type="ECO:0000313" key="2">
    <source>
        <dbReference type="Proteomes" id="UP000678016"/>
    </source>
</evidence>
<evidence type="ECO:0008006" key="3">
    <source>
        <dbReference type="Google" id="ProtNLM"/>
    </source>
</evidence>
<keyword evidence="2" id="KW-1185">Reference proteome</keyword>
<name>A0ABX8C2E5_9ACTN</name>
<evidence type="ECO:0000313" key="1">
    <source>
        <dbReference type="EMBL" id="QUX26753.1"/>
    </source>
</evidence>
<proteinExistence type="predicted"/>